<evidence type="ECO:0000256" key="1">
    <source>
        <dbReference type="SAM" id="MobiDB-lite"/>
    </source>
</evidence>
<name>A0A2T2X885_9FIRM</name>
<protein>
    <submittedName>
        <fullName evidence="2">Uncharacterized protein</fullName>
    </submittedName>
</protein>
<gene>
    <name evidence="2" type="ORF">C7B43_05090</name>
</gene>
<comment type="caution">
    <text evidence="2">The sequence shown here is derived from an EMBL/GenBank/DDBJ whole genome shotgun (WGS) entry which is preliminary data.</text>
</comment>
<sequence length="112" mass="12541">MHMTSLEGRVAGTAETSQKLRGKCGRDMTEKKLLLAGEICSRCHPEGQLLLSGGDERARISRGHIKSERQRPLEGGVHVRDFRREYREPASKLPVNREKSGRQKAKAEFSGI</sequence>
<dbReference type="Proteomes" id="UP000242699">
    <property type="component" value="Unassembled WGS sequence"/>
</dbReference>
<dbReference type="AlphaFoldDB" id="A0A2T2X885"/>
<feature type="region of interest" description="Disordered" evidence="1">
    <location>
        <begin position="85"/>
        <end position="112"/>
    </location>
</feature>
<feature type="region of interest" description="Disordered" evidence="1">
    <location>
        <begin position="1"/>
        <end position="23"/>
    </location>
</feature>
<accession>A0A2T2X885</accession>
<evidence type="ECO:0000313" key="2">
    <source>
        <dbReference type="EMBL" id="PSR30666.1"/>
    </source>
</evidence>
<evidence type="ECO:0000313" key="3">
    <source>
        <dbReference type="Proteomes" id="UP000242699"/>
    </source>
</evidence>
<proteinExistence type="predicted"/>
<dbReference type="EMBL" id="PXYT01000008">
    <property type="protein sequence ID" value="PSR30666.1"/>
    <property type="molecule type" value="Genomic_DNA"/>
</dbReference>
<organism evidence="2 3">
    <name type="scientific">Sulfobacillus benefaciens</name>
    <dbReference type="NCBI Taxonomy" id="453960"/>
    <lineage>
        <taxon>Bacteria</taxon>
        <taxon>Bacillati</taxon>
        <taxon>Bacillota</taxon>
        <taxon>Clostridia</taxon>
        <taxon>Eubacteriales</taxon>
        <taxon>Clostridiales Family XVII. Incertae Sedis</taxon>
        <taxon>Sulfobacillus</taxon>
    </lineage>
</organism>
<reference evidence="2 3" key="1">
    <citation type="journal article" date="2014" name="BMC Genomics">
        <title>Comparison of environmental and isolate Sulfobacillus genomes reveals diverse carbon, sulfur, nitrogen, and hydrogen metabolisms.</title>
        <authorList>
            <person name="Justice N.B."/>
            <person name="Norman A."/>
            <person name="Brown C.T."/>
            <person name="Singh A."/>
            <person name="Thomas B.C."/>
            <person name="Banfield J.F."/>
        </authorList>
    </citation>
    <scope>NUCLEOTIDE SEQUENCE [LARGE SCALE GENOMIC DNA]</scope>
    <source>
        <strain evidence="2">AMDSBA1</strain>
    </source>
</reference>